<reference evidence="1" key="1">
    <citation type="journal article" date="2021" name="Proc. Natl. Acad. Sci. U.S.A.">
        <title>A Catalog of Tens of Thousands of Viruses from Human Metagenomes Reveals Hidden Associations with Chronic Diseases.</title>
        <authorList>
            <person name="Tisza M.J."/>
            <person name="Buck C.B."/>
        </authorList>
    </citation>
    <scope>NUCLEOTIDE SEQUENCE</scope>
    <source>
        <strain evidence="1">CtZkC8</strain>
    </source>
</reference>
<organism evidence="1">
    <name type="scientific">Podoviridae sp. ctZkC8</name>
    <dbReference type="NCBI Taxonomy" id="2825259"/>
    <lineage>
        <taxon>Viruses</taxon>
        <taxon>Duplodnaviria</taxon>
        <taxon>Heunggongvirae</taxon>
        <taxon>Uroviricota</taxon>
        <taxon>Caudoviricetes</taxon>
    </lineage>
</organism>
<proteinExistence type="predicted"/>
<dbReference type="EMBL" id="BK016062">
    <property type="protein sequence ID" value="DAF91883.1"/>
    <property type="molecule type" value="Genomic_DNA"/>
</dbReference>
<accession>A0A8S5UBS8</accession>
<sequence length="62" mass="6935">MKIPKPGQFCTINNVVYRAYKAKDGCKGCAFNNLFSCLGIIDGKTGRAKMDCKYSHIIFKKV</sequence>
<evidence type="ECO:0000313" key="1">
    <source>
        <dbReference type="EMBL" id="DAF91883.1"/>
    </source>
</evidence>
<protein>
    <submittedName>
        <fullName evidence="1">Uncharacterized protein</fullName>
    </submittedName>
</protein>
<name>A0A8S5UBS8_9CAUD</name>